<dbReference type="PANTHER" id="PTHR10815">
    <property type="entry name" value="METHYLATED-DNA--PROTEIN-CYSTEINE METHYLTRANSFERASE"/>
    <property type="match status" value="1"/>
</dbReference>
<name>A0A6S7EYF0_9BURK</name>
<dbReference type="NCBIfam" id="NF007626">
    <property type="entry name" value="PRK10286.1"/>
    <property type="match status" value="1"/>
</dbReference>
<dbReference type="InterPro" id="IPR036217">
    <property type="entry name" value="MethylDNA_cys_MeTrfase_DNAb"/>
</dbReference>
<dbReference type="GO" id="GO:0006281">
    <property type="term" value="P:DNA repair"/>
    <property type="evidence" value="ECO:0007669"/>
    <property type="project" value="UniProtKB-KW"/>
</dbReference>
<keyword evidence="4 10" id="KW-0489">Methyltransferase</keyword>
<evidence type="ECO:0000256" key="5">
    <source>
        <dbReference type="ARBA" id="ARBA00022679"/>
    </source>
</evidence>
<dbReference type="AlphaFoldDB" id="A0A6S7EYF0"/>
<dbReference type="SUPFAM" id="SSF53155">
    <property type="entry name" value="Methylated DNA-protein cysteine methyltransferase domain"/>
    <property type="match status" value="1"/>
</dbReference>
<dbReference type="OrthoDB" id="9802228at2"/>
<dbReference type="CDD" id="cd06445">
    <property type="entry name" value="ATase"/>
    <property type="match status" value="1"/>
</dbReference>
<dbReference type="RefSeq" id="WP_076815177.1">
    <property type="nucleotide sequence ID" value="NZ_CADIJK010000012.1"/>
</dbReference>
<keyword evidence="5 10" id="KW-0808">Transferase</keyword>
<dbReference type="GeneID" id="92762594"/>
<dbReference type="EMBL" id="CADILH010000002">
    <property type="protein sequence ID" value="CAB3930545.1"/>
    <property type="molecule type" value="Genomic_DNA"/>
</dbReference>
<evidence type="ECO:0000256" key="7">
    <source>
        <dbReference type="ARBA" id="ARBA00023204"/>
    </source>
</evidence>
<proteinExistence type="inferred from homology"/>
<dbReference type="NCBIfam" id="TIGR00589">
    <property type="entry name" value="ogt"/>
    <property type="match status" value="1"/>
</dbReference>
<evidence type="ECO:0000256" key="1">
    <source>
        <dbReference type="ARBA" id="ARBA00001286"/>
    </source>
</evidence>
<evidence type="ECO:0000259" key="9">
    <source>
        <dbReference type="Pfam" id="PF01035"/>
    </source>
</evidence>
<keyword evidence="7" id="KW-0234">DNA repair</keyword>
<evidence type="ECO:0000256" key="2">
    <source>
        <dbReference type="ARBA" id="ARBA00008711"/>
    </source>
</evidence>
<accession>A0A6S7EYF0</accession>
<reference evidence="10 11" key="1">
    <citation type="submission" date="2020-04" db="EMBL/GenBank/DDBJ databases">
        <authorList>
            <person name="De Canck E."/>
        </authorList>
    </citation>
    <scope>NUCLEOTIDE SEQUENCE [LARGE SCALE GENOMIC DNA]</scope>
    <source>
        <strain evidence="10 11">LMG 6000</strain>
    </source>
</reference>
<dbReference type="Proteomes" id="UP000494183">
    <property type="component" value="Unassembled WGS sequence"/>
</dbReference>
<sequence>MSARTQAFFLERVPTPLGLMLVLSDEQQRLRAVDWEDFEPRMHLLLRRQYRGRQVELRDASRSSPARRALLDYFDGDVRAIDTLDVATGGTDFQREVWRALRGISGGQPISYGTLANRIARPAAVRAVGMANGANPIGIVVPCHRVVGADASLTGYGGGLHRKRWLLDHEQRWLENSCDSAV</sequence>
<comment type="catalytic activity">
    <reaction evidence="1">
        <text>a 4-O-methyl-thymidine in DNA + L-cysteinyl-[protein] = a thymidine in DNA + S-methyl-L-cysteinyl-[protein]</text>
        <dbReference type="Rhea" id="RHEA:53428"/>
        <dbReference type="Rhea" id="RHEA-COMP:10131"/>
        <dbReference type="Rhea" id="RHEA-COMP:10132"/>
        <dbReference type="Rhea" id="RHEA-COMP:13555"/>
        <dbReference type="Rhea" id="RHEA-COMP:13556"/>
        <dbReference type="ChEBI" id="CHEBI:29950"/>
        <dbReference type="ChEBI" id="CHEBI:82612"/>
        <dbReference type="ChEBI" id="CHEBI:137386"/>
        <dbReference type="ChEBI" id="CHEBI:137387"/>
        <dbReference type="EC" id="2.1.1.63"/>
    </reaction>
</comment>
<dbReference type="PROSITE" id="PS00374">
    <property type="entry name" value="MGMT"/>
    <property type="match status" value="1"/>
</dbReference>
<dbReference type="SUPFAM" id="SSF46767">
    <property type="entry name" value="Methylated DNA-protein cysteine methyltransferase, C-terminal domain"/>
    <property type="match status" value="1"/>
</dbReference>
<evidence type="ECO:0000256" key="4">
    <source>
        <dbReference type="ARBA" id="ARBA00022603"/>
    </source>
</evidence>
<dbReference type="FunFam" id="1.10.10.10:FF:000214">
    <property type="entry name" value="Methylated-DNA--protein-cysteine methyltransferase"/>
    <property type="match status" value="1"/>
</dbReference>
<dbReference type="InterPro" id="IPR001497">
    <property type="entry name" value="MethylDNA_cys_MeTrfase_AS"/>
</dbReference>
<evidence type="ECO:0000256" key="8">
    <source>
        <dbReference type="ARBA" id="ARBA00049348"/>
    </source>
</evidence>
<comment type="catalytic activity">
    <reaction evidence="8">
        <text>a 6-O-methyl-2'-deoxyguanosine in DNA + L-cysteinyl-[protein] = S-methyl-L-cysteinyl-[protein] + a 2'-deoxyguanosine in DNA</text>
        <dbReference type="Rhea" id="RHEA:24000"/>
        <dbReference type="Rhea" id="RHEA-COMP:10131"/>
        <dbReference type="Rhea" id="RHEA-COMP:10132"/>
        <dbReference type="Rhea" id="RHEA-COMP:11367"/>
        <dbReference type="Rhea" id="RHEA-COMP:11368"/>
        <dbReference type="ChEBI" id="CHEBI:29950"/>
        <dbReference type="ChEBI" id="CHEBI:82612"/>
        <dbReference type="ChEBI" id="CHEBI:85445"/>
        <dbReference type="ChEBI" id="CHEBI:85448"/>
        <dbReference type="EC" id="2.1.1.63"/>
    </reaction>
</comment>
<evidence type="ECO:0000256" key="3">
    <source>
        <dbReference type="ARBA" id="ARBA00011918"/>
    </source>
</evidence>
<dbReference type="Pfam" id="PF01035">
    <property type="entry name" value="DNA_binding_1"/>
    <property type="match status" value="1"/>
</dbReference>
<dbReference type="EC" id="2.1.1.63" evidence="3"/>
<protein>
    <recommendedName>
        <fullName evidence="3">methylated-DNA--[protein]-cysteine S-methyltransferase</fullName>
        <ecNumber evidence="3">2.1.1.63</ecNumber>
    </recommendedName>
</protein>
<comment type="similarity">
    <text evidence="2">Belongs to the MGMT family.</text>
</comment>
<organism evidence="10 11">
    <name type="scientific">Achromobacter insolitus</name>
    <dbReference type="NCBI Taxonomy" id="217204"/>
    <lineage>
        <taxon>Bacteria</taxon>
        <taxon>Pseudomonadati</taxon>
        <taxon>Pseudomonadota</taxon>
        <taxon>Betaproteobacteria</taxon>
        <taxon>Burkholderiales</taxon>
        <taxon>Alcaligenaceae</taxon>
        <taxon>Achromobacter</taxon>
    </lineage>
</organism>
<gene>
    <name evidence="10" type="primary">ogt_1</name>
    <name evidence="10" type="ORF">LMG6000_01599</name>
</gene>
<dbReference type="PANTHER" id="PTHR10815:SF5">
    <property type="entry name" value="METHYLATED-DNA--PROTEIN-CYSTEINE METHYLTRANSFERASE"/>
    <property type="match status" value="1"/>
</dbReference>
<dbReference type="Gene3D" id="1.10.10.10">
    <property type="entry name" value="Winged helix-like DNA-binding domain superfamily/Winged helix DNA-binding domain"/>
    <property type="match status" value="1"/>
</dbReference>
<dbReference type="GO" id="GO:0003908">
    <property type="term" value="F:methylated-DNA-[protein]-cysteine S-methyltransferase activity"/>
    <property type="evidence" value="ECO:0007669"/>
    <property type="project" value="UniProtKB-EC"/>
</dbReference>
<dbReference type="InterPro" id="IPR014048">
    <property type="entry name" value="MethylDNA_cys_MeTrfase_DNA-bd"/>
</dbReference>
<evidence type="ECO:0000313" key="11">
    <source>
        <dbReference type="Proteomes" id="UP000494183"/>
    </source>
</evidence>
<evidence type="ECO:0000313" key="10">
    <source>
        <dbReference type="EMBL" id="CAB3930545.1"/>
    </source>
</evidence>
<keyword evidence="6" id="KW-0227">DNA damage</keyword>
<dbReference type="GO" id="GO:0032259">
    <property type="term" value="P:methylation"/>
    <property type="evidence" value="ECO:0007669"/>
    <property type="project" value="UniProtKB-KW"/>
</dbReference>
<keyword evidence="11" id="KW-1185">Reference proteome</keyword>
<dbReference type="KEGG" id="ais:BUW96_14975"/>
<feature type="domain" description="Methylated-DNA-[protein]-cysteine S-methyltransferase DNA binding" evidence="9">
    <location>
        <begin position="92"/>
        <end position="171"/>
    </location>
</feature>
<dbReference type="InterPro" id="IPR036631">
    <property type="entry name" value="MGMT_N_sf"/>
</dbReference>
<dbReference type="InterPro" id="IPR036388">
    <property type="entry name" value="WH-like_DNA-bd_sf"/>
</dbReference>
<evidence type="ECO:0000256" key="6">
    <source>
        <dbReference type="ARBA" id="ARBA00022763"/>
    </source>
</evidence>